<protein>
    <recommendedName>
        <fullName evidence="3">Alanine-rich protein</fullName>
    </recommendedName>
</protein>
<organism evidence="1 2">
    <name type="scientific">Kitasatospora nipponensis</name>
    <dbReference type="NCBI Taxonomy" id="258049"/>
    <lineage>
        <taxon>Bacteria</taxon>
        <taxon>Bacillati</taxon>
        <taxon>Actinomycetota</taxon>
        <taxon>Actinomycetes</taxon>
        <taxon>Kitasatosporales</taxon>
        <taxon>Streptomycetaceae</taxon>
        <taxon>Kitasatospora</taxon>
    </lineage>
</organism>
<dbReference type="EMBL" id="BAAALF010000015">
    <property type="protein sequence ID" value="GAA1225341.1"/>
    <property type="molecule type" value="Genomic_DNA"/>
</dbReference>
<sequence>MSTGPSTAAGPPVQSGVNLYPWDVVGDPGCAERIASLGVDRVTLAAAYHTVRALTPHHPDHKVVTAAHSAAYYRIDATRWAGPQRIRPVAAHWAAGSFGQATRALTEAGLEVYGWAVLAHNQRLGTLHPQIAVVNAHGDHYPWALCIANPSVQQYCATLAAEAAGQPGLSGLELESCGWYGFDHLHAHDKTAGVPLSARAALLFSLCFCVHCAEAYHAADADPVLLRAAVRDALDAVFTGHAEDARLDPEAEQAVTRMRTAVAARLRARVLAAVHAERPDLPVLLHSRPDPLATGACPGVAPGELHRVADGPVLPCNVRSAQALESVHAHVGAGRRVVATVSAVRGLGADTDDLPQWCADLVAAGAAELRVYHAGLASRADLAAIRATVARTAG</sequence>
<evidence type="ECO:0000313" key="1">
    <source>
        <dbReference type="EMBL" id="GAA1225341.1"/>
    </source>
</evidence>
<proteinExistence type="predicted"/>
<accession>A0ABN1VWD3</accession>
<comment type="caution">
    <text evidence="1">The sequence shown here is derived from an EMBL/GenBank/DDBJ whole genome shotgun (WGS) entry which is preliminary data.</text>
</comment>
<dbReference type="RefSeq" id="WP_344440402.1">
    <property type="nucleotide sequence ID" value="NZ_BAAALF010000015.1"/>
</dbReference>
<keyword evidence="2" id="KW-1185">Reference proteome</keyword>
<gene>
    <name evidence="1" type="ORF">GCM10009665_14640</name>
</gene>
<evidence type="ECO:0008006" key="3">
    <source>
        <dbReference type="Google" id="ProtNLM"/>
    </source>
</evidence>
<name>A0ABN1VWD3_9ACTN</name>
<evidence type="ECO:0000313" key="2">
    <source>
        <dbReference type="Proteomes" id="UP001500037"/>
    </source>
</evidence>
<dbReference type="Proteomes" id="UP001500037">
    <property type="component" value="Unassembled WGS sequence"/>
</dbReference>
<reference evidence="1 2" key="1">
    <citation type="journal article" date="2019" name="Int. J. Syst. Evol. Microbiol.">
        <title>The Global Catalogue of Microorganisms (GCM) 10K type strain sequencing project: providing services to taxonomists for standard genome sequencing and annotation.</title>
        <authorList>
            <consortium name="The Broad Institute Genomics Platform"/>
            <consortium name="The Broad Institute Genome Sequencing Center for Infectious Disease"/>
            <person name="Wu L."/>
            <person name="Ma J."/>
        </authorList>
    </citation>
    <scope>NUCLEOTIDE SEQUENCE [LARGE SCALE GENOMIC DNA]</scope>
    <source>
        <strain evidence="1 2">JCM 13004</strain>
    </source>
</reference>